<sequence>MANPSVNLNHHCARIEISRNNFHSGTMITNIYNDAGNIKRAKVALRLRSAAGVLLHGPVCPIRTRFHCSLQHMMSTSVHTGQSDGNFGHDL</sequence>
<reference evidence="1 2" key="1">
    <citation type="submission" date="2016-06" db="EMBL/GenBank/DDBJ databases">
        <title>Living apart together: crosstalk between the core and supernumerary genomes in a fungal plant pathogen.</title>
        <authorList>
            <person name="Vanheule A."/>
            <person name="Audenaert K."/>
            <person name="Warris S."/>
            <person name="Van De Geest H."/>
            <person name="Schijlen E."/>
            <person name="Hofte M."/>
            <person name="De Saeger S."/>
            <person name="Haesaert G."/>
            <person name="Waalwijk C."/>
            <person name="Van Der Lee T."/>
        </authorList>
    </citation>
    <scope>NUCLEOTIDE SEQUENCE [LARGE SCALE GENOMIC DNA]</scope>
    <source>
        <strain evidence="1 2">2516</strain>
    </source>
</reference>
<gene>
    <name evidence="1" type="ORF">FPOA_01300</name>
</gene>
<comment type="caution">
    <text evidence="1">The sequence shown here is derived from an EMBL/GenBank/DDBJ whole genome shotgun (WGS) entry which is preliminary data.</text>
</comment>
<name>A0A1B8B3Q8_FUSPO</name>
<evidence type="ECO:0000313" key="2">
    <source>
        <dbReference type="Proteomes" id="UP000091967"/>
    </source>
</evidence>
<organism evidence="1 2">
    <name type="scientific">Fusarium poae</name>
    <dbReference type="NCBI Taxonomy" id="36050"/>
    <lineage>
        <taxon>Eukaryota</taxon>
        <taxon>Fungi</taxon>
        <taxon>Dikarya</taxon>
        <taxon>Ascomycota</taxon>
        <taxon>Pezizomycotina</taxon>
        <taxon>Sordariomycetes</taxon>
        <taxon>Hypocreomycetidae</taxon>
        <taxon>Hypocreales</taxon>
        <taxon>Nectriaceae</taxon>
        <taxon>Fusarium</taxon>
    </lineage>
</organism>
<accession>A0A1B8B3Q8</accession>
<dbReference type="Proteomes" id="UP000091967">
    <property type="component" value="Unassembled WGS sequence"/>
</dbReference>
<dbReference type="EMBL" id="LYXU01000001">
    <property type="protein sequence ID" value="OBS27357.1"/>
    <property type="molecule type" value="Genomic_DNA"/>
</dbReference>
<dbReference type="AlphaFoldDB" id="A0A1B8B3Q8"/>
<proteinExistence type="predicted"/>
<keyword evidence="2" id="KW-1185">Reference proteome</keyword>
<protein>
    <submittedName>
        <fullName evidence="1">Uncharacterized protein</fullName>
    </submittedName>
</protein>
<evidence type="ECO:0000313" key="1">
    <source>
        <dbReference type="EMBL" id="OBS27357.1"/>
    </source>
</evidence>